<dbReference type="EMBL" id="JARBHB010000002">
    <property type="protein sequence ID" value="KAJ8893423.1"/>
    <property type="molecule type" value="Genomic_DNA"/>
</dbReference>
<organism evidence="1 2">
    <name type="scientific">Dryococelus australis</name>
    <dbReference type="NCBI Taxonomy" id="614101"/>
    <lineage>
        <taxon>Eukaryota</taxon>
        <taxon>Metazoa</taxon>
        <taxon>Ecdysozoa</taxon>
        <taxon>Arthropoda</taxon>
        <taxon>Hexapoda</taxon>
        <taxon>Insecta</taxon>
        <taxon>Pterygota</taxon>
        <taxon>Neoptera</taxon>
        <taxon>Polyneoptera</taxon>
        <taxon>Phasmatodea</taxon>
        <taxon>Verophasmatodea</taxon>
        <taxon>Anareolatae</taxon>
        <taxon>Phasmatidae</taxon>
        <taxon>Eurycanthinae</taxon>
        <taxon>Dryococelus</taxon>
    </lineage>
</organism>
<keyword evidence="2" id="KW-1185">Reference proteome</keyword>
<dbReference type="Proteomes" id="UP001159363">
    <property type="component" value="Chromosome 2"/>
</dbReference>
<name>A0ABQ9IBZ3_9NEOP</name>
<protein>
    <submittedName>
        <fullName evidence="1">Uncharacterized protein</fullName>
    </submittedName>
</protein>
<evidence type="ECO:0000313" key="2">
    <source>
        <dbReference type="Proteomes" id="UP001159363"/>
    </source>
</evidence>
<evidence type="ECO:0000313" key="1">
    <source>
        <dbReference type="EMBL" id="KAJ8893423.1"/>
    </source>
</evidence>
<comment type="caution">
    <text evidence="1">The sequence shown here is derived from an EMBL/GenBank/DDBJ whole genome shotgun (WGS) entry which is preliminary data.</text>
</comment>
<proteinExistence type="predicted"/>
<gene>
    <name evidence="1" type="ORF">PR048_006014</name>
</gene>
<accession>A0ABQ9IBZ3</accession>
<sequence length="73" mass="8336">MAGNKQFFYNTMEVLDETFPSRWIGRGGQIACGDQITTAIASTEHCMFHRLETELEYRSDIVRVTRGAHVKVD</sequence>
<reference evidence="1 2" key="1">
    <citation type="submission" date="2023-02" db="EMBL/GenBank/DDBJ databases">
        <title>LHISI_Scaffold_Assembly.</title>
        <authorList>
            <person name="Stuart O.P."/>
            <person name="Cleave R."/>
            <person name="Magrath M.J.L."/>
            <person name="Mikheyev A.S."/>
        </authorList>
    </citation>
    <scope>NUCLEOTIDE SEQUENCE [LARGE SCALE GENOMIC DNA]</scope>
    <source>
        <strain evidence="1">Daus_M_001</strain>
        <tissue evidence="1">Leg muscle</tissue>
    </source>
</reference>